<evidence type="ECO:0000313" key="3">
    <source>
        <dbReference type="Proteomes" id="UP001212821"/>
    </source>
</evidence>
<dbReference type="CDD" id="cd00093">
    <property type="entry name" value="HTH_XRE"/>
    <property type="match status" value="1"/>
</dbReference>
<name>A0ABY7QGM9_9ACTN</name>
<accession>A0ABY7QGM9</accession>
<evidence type="ECO:0000256" key="1">
    <source>
        <dbReference type="SAM" id="MobiDB-lite"/>
    </source>
</evidence>
<dbReference type="SUPFAM" id="SSF47413">
    <property type="entry name" value="lambda repressor-like DNA-binding domains"/>
    <property type="match status" value="1"/>
</dbReference>
<keyword evidence="3" id="KW-1185">Reference proteome</keyword>
<gene>
    <name evidence="2" type="ORF">O1G21_39055</name>
</gene>
<dbReference type="InterPro" id="IPR010982">
    <property type="entry name" value="Lambda_DNA-bd_dom_sf"/>
</dbReference>
<dbReference type="Gene3D" id="1.10.260.40">
    <property type="entry name" value="lambda repressor-like DNA-binding domains"/>
    <property type="match status" value="1"/>
</dbReference>
<dbReference type="RefSeq" id="WP_270150556.1">
    <property type="nucleotide sequence ID" value="NZ_CP115450.1"/>
</dbReference>
<protein>
    <submittedName>
        <fullName evidence="2">Helix-turn-helix transcriptional regulator</fullName>
    </submittedName>
</protein>
<feature type="region of interest" description="Disordered" evidence="1">
    <location>
        <begin position="79"/>
        <end position="102"/>
    </location>
</feature>
<dbReference type="EMBL" id="CP115450">
    <property type="protein sequence ID" value="WBP91296.1"/>
    <property type="molecule type" value="Genomic_DNA"/>
</dbReference>
<sequence>MVLSTLETLRLTVAAIRQRTGESQHELAAAVGLTQDKVSRRQSGTQPWSLDEVDTLARHWGMGPLDLLAGPTHAAQCLSWPPGTAALQPQPQPQPEVRGESR</sequence>
<reference evidence="3" key="1">
    <citation type="submission" date="2022-12" db="EMBL/GenBank/DDBJ databases">
        <authorList>
            <person name="Mo P."/>
        </authorList>
    </citation>
    <scope>NUCLEOTIDE SEQUENCE [LARGE SCALE GENOMIC DNA]</scope>
    <source>
        <strain evidence="3">HUAS 3-15</strain>
    </source>
</reference>
<organism evidence="2 3">
    <name type="scientific">Kitasatospora cathayae</name>
    <dbReference type="NCBI Taxonomy" id="3004092"/>
    <lineage>
        <taxon>Bacteria</taxon>
        <taxon>Bacillati</taxon>
        <taxon>Actinomycetota</taxon>
        <taxon>Actinomycetes</taxon>
        <taxon>Kitasatosporales</taxon>
        <taxon>Streptomycetaceae</taxon>
        <taxon>Kitasatospora</taxon>
    </lineage>
</organism>
<proteinExistence type="predicted"/>
<evidence type="ECO:0000313" key="2">
    <source>
        <dbReference type="EMBL" id="WBP91296.1"/>
    </source>
</evidence>
<dbReference type="Proteomes" id="UP001212821">
    <property type="component" value="Chromosome"/>
</dbReference>
<dbReference type="InterPro" id="IPR001387">
    <property type="entry name" value="Cro/C1-type_HTH"/>
</dbReference>